<dbReference type="Gene3D" id="3.40.430.10">
    <property type="entry name" value="Dihydrofolate Reductase, subunit A"/>
    <property type="match status" value="1"/>
</dbReference>
<comment type="catalytic activity">
    <reaction evidence="13">
        <text>5-amino-6-(5-phospho-D-ribitylamino)uracil + NADP(+) = 5-amino-6-(5-phospho-D-ribosylamino)uracil + NADPH + H(+)</text>
        <dbReference type="Rhea" id="RHEA:17845"/>
        <dbReference type="ChEBI" id="CHEBI:15378"/>
        <dbReference type="ChEBI" id="CHEBI:57783"/>
        <dbReference type="ChEBI" id="CHEBI:58349"/>
        <dbReference type="ChEBI" id="CHEBI:58421"/>
        <dbReference type="ChEBI" id="CHEBI:58453"/>
        <dbReference type="EC" id="1.1.1.193"/>
    </reaction>
</comment>
<dbReference type="PANTHER" id="PTHR38011">
    <property type="entry name" value="DIHYDROFOLATE REDUCTASE FAMILY PROTEIN (AFU_ORTHOLOGUE AFUA_8G06820)"/>
    <property type="match status" value="1"/>
</dbReference>
<evidence type="ECO:0000256" key="1">
    <source>
        <dbReference type="ARBA" id="ARBA00002151"/>
    </source>
</evidence>
<evidence type="ECO:0000256" key="3">
    <source>
        <dbReference type="ARBA" id="ARBA00004910"/>
    </source>
</evidence>
<feature type="domain" description="CMP/dCMP-type deaminase" evidence="17">
    <location>
        <begin position="1"/>
        <end position="111"/>
    </location>
</feature>
<evidence type="ECO:0000259" key="17">
    <source>
        <dbReference type="PROSITE" id="PS51747"/>
    </source>
</evidence>
<dbReference type="Proteomes" id="UP000555828">
    <property type="component" value="Unassembled WGS sequence"/>
</dbReference>
<keyword evidence="8 13" id="KW-0378">Hydrolase</keyword>
<dbReference type="NCBIfam" id="TIGR00326">
    <property type="entry name" value="eubact_ribD"/>
    <property type="match status" value="1"/>
</dbReference>
<evidence type="ECO:0000256" key="9">
    <source>
        <dbReference type="ARBA" id="ARBA00022833"/>
    </source>
</evidence>
<reference evidence="18 19" key="1">
    <citation type="submission" date="2020-08" db="EMBL/GenBank/DDBJ databases">
        <title>Genomic Encyclopedia of Type Strains, Phase IV (KMG-IV): sequencing the most valuable type-strain genomes for metagenomic binning, comparative biology and taxonomic classification.</title>
        <authorList>
            <person name="Goeker M."/>
        </authorList>
    </citation>
    <scope>NUCLEOTIDE SEQUENCE [LARGE SCALE GENOMIC DNA]</scope>
    <source>
        <strain evidence="18 19">DSM 13481</strain>
    </source>
</reference>
<dbReference type="PIRSF" id="PIRSF006769">
    <property type="entry name" value="RibD"/>
    <property type="match status" value="1"/>
</dbReference>
<feature type="binding site" evidence="16">
    <location>
        <position position="82"/>
    </location>
    <ligand>
        <name>Zn(2+)</name>
        <dbReference type="ChEBI" id="CHEBI:29105"/>
        <note>catalytic</note>
    </ligand>
</feature>
<dbReference type="InterPro" id="IPR016193">
    <property type="entry name" value="Cytidine_deaminase-like"/>
</dbReference>
<dbReference type="InterPro" id="IPR004794">
    <property type="entry name" value="Eubact_RibD"/>
</dbReference>
<dbReference type="UniPathway" id="UPA00275">
    <property type="reaction ID" value="UER00401"/>
</dbReference>
<evidence type="ECO:0000256" key="10">
    <source>
        <dbReference type="ARBA" id="ARBA00022857"/>
    </source>
</evidence>
<comment type="similarity">
    <text evidence="5 13">In the C-terminal section; belongs to the HTP reductase family.</text>
</comment>
<feature type="binding site" evidence="15">
    <location>
        <position position="168"/>
    </location>
    <ligand>
        <name>NADP(+)</name>
        <dbReference type="ChEBI" id="CHEBI:58349"/>
    </ligand>
</feature>
<evidence type="ECO:0000256" key="5">
    <source>
        <dbReference type="ARBA" id="ARBA00007417"/>
    </source>
</evidence>
<feature type="binding site" evidence="15">
    <location>
        <position position="274"/>
    </location>
    <ligand>
        <name>substrate</name>
    </ligand>
</feature>
<feature type="binding site" evidence="15">
    <location>
        <position position="152"/>
    </location>
    <ligand>
        <name>NADP(+)</name>
        <dbReference type="ChEBI" id="CHEBI:58349"/>
    </ligand>
</feature>
<comment type="cofactor">
    <cofactor evidence="13 16">
        <name>Zn(2+)</name>
        <dbReference type="ChEBI" id="CHEBI:29105"/>
    </cofactor>
    <text evidence="13 16">Binds 1 zinc ion.</text>
</comment>
<keyword evidence="10 13" id="KW-0521">NADP</keyword>
<dbReference type="InterPro" id="IPR002125">
    <property type="entry name" value="CMP_dCMP_dom"/>
</dbReference>
<dbReference type="GO" id="GO:0009231">
    <property type="term" value="P:riboflavin biosynthetic process"/>
    <property type="evidence" value="ECO:0007669"/>
    <property type="project" value="UniProtKB-UniPathway"/>
</dbReference>
<comment type="similarity">
    <text evidence="4 13">In the N-terminal section; belongs to the cytidine and deoxycytidylate deaminase family.</text>
</comment>
<evidence type="ECO:0000256" key="4">
    <source>
        <dbReference type="ARBA" id="ARBA00005259"/>
    </source>
</evidence>
<dbReference type="EMBL" id="JACHEX010000005">
    <property type="protein sequence ID" value="MBB6063307.1"/>
    <property type="molecule type" value="Genomic_DNA"/>
</dbReference>
<dbReference type="FunFam" id="3.40.140.10:FF:000025">
    <property type="entry name" value="Riboflavin biosynthesis protein RibD"/>
    <property type="match status" value="1"/>
</dbReference>
<gene>
    <name evidence="18" type="ORF">HNP65_001771</name>
</gene>
<evidence type="ECO:0000256" key="16">
    <source>
        <dbReference type="PIRSR" id="PIRSR006769-3"/>
    </source>
</evidence>
<sequence length="343" mass="38868">MEKFMKLALKLAKKGAGRVSPNPLVGAVIVKDGKIISTGYHKRYGDFHAERSAILNAKTSLEGSTLFVNLEPCCHHGKTPPCTDLIIESKISQVYVSILDPNPLVNGKGVDILRKNGIKVHVGLLEREASYLNRVFIKYITKKTPYVALKAAMTLDGFICDNLGKSKWITKNNFNISHNLRNFFTAIMVGAKTVLKDNPQLTCRNGGRNPIRIILDYEGKLAGKNFNVFDNHSRTIVFSSRCEKYNGVECYPETRPEDILERLYSLNIDSVLIEGGASVLSQFYDFSDELHLFYAPKVFGRGLSAFSEFEKYIDEEFDLKIRKIRRLKNEFYLEVIKNVYGNY</sequence>
<evidence type="ECO:0000256" key="14">
    <source>
        <dbReference type="PIRSR" id="PIRSR006769-1"/>
    </source>
</evidence>
<keyword evidence="6 13" id="KW-0686">Riboflavin biosynthesis</keyword>
<dbReference type="CDD" id="cd01284">
    <property type="entry name" value="Riboflavin_deaminase-reductase"/>
    <property type="match status" value="1"/>
</dbReference>
<evidence type="ECO:0000256" key="12">
    <source>
        <dbReference type="ARBA" id="ARBA00023268"/>
    </source>
</evidence>
<keyword evidence="7 13" id="KW-0479">Metal-binding</keyword>
<keyword evidence="11 13" id="KW-0560">Oxidoreductase</keyword>
<evidence type="ECO:0000256" key="8">
    <source>
        <dbReference type="ARBA" id="ARBA00022801"/>
    </source>
</evidence>
<feature type="binding site" evidence="15">
    <location>
        <position position="166"/>
    </location>
    <ligand>
        <name>substrate</name>
    </ligand>
</feature>
<evidence type="ECO:0000256" key="2">
    <source>
        <dbReference type="ARBA" id="ARBA00004882"/>
    </source>
</evidence>
<dbReference type="PROSITE" id="PS00903">
    <property type="entry name" value="CYT_DCMP_DEAMINASES_1"/>
    <property type="match status" value="1"/>
</dbReference>
<feature type="binding site" evidence="16">
    <location>
        <position position="73"/>
    </location>
    <ligand>
        <name>Zn(2+)</name>
        <dbReference type="ChEBI" id="CHEBI:29105"/>
        <note>catalytic</note>
    </ligand>
</feature>
<evidence type="ECO:0000313" key="19">
    <source>
        <dbReference type="Proteomes" id="UP000555828"/>
    </source>
</evidence>
<protein>
    <recommendedName>
        <fullName evidence="13">Riboflavin biosynthesis protein RibD</fullName>
    </recommendedName>
    <domain>
        <recommendedName>
            <fullName evidence="13">Diaminohydroxyphosphoribosylaminopyrimidine deaminase</fullName>
            <shortName evidence="13">DRAP deaminase</shortName>
            <ecNumber evidence="13">3.5.4.26</ecNumber>
        </recommendedName>
        <alternativeName>
            <fullName evidence="13">Riboflavin-specific deaminase</fullName>
        </alternativeName>
    </domain>
    <domain>
        <recommendedName>
            <fullName evidence="13">5-amino-6-(5-phosphoribosylamino)uracil reductase</fullName>
            <ecNumber evidence="13">1.1.1.193</ecNumber>
        </recommendedName>
        <alternativeName>
            <fullName evidence="13">HTP reductase</fullName>
        </alternativeName>
    </domain>
</protein>
<comment type="function">
    <text evidence="1 13">Converts 2,5-diamino-6-(ribosylamino)-4(3h)-pyrimidinone 5'-phosphate into 5-amino-6-(ribosylamino)-2,4(1h,3h)-pyrimidinedione 5'-phosphate.</text>
</comment>
<accession>A0A841GLN3</accession>
<evidence type="ECO:0000256" key="15">
    <source>
        <dbReference type="PIRSR" id="PIRSR006769-2"/>
    </source>
</evidence>
<evidence type="ECO:0000256" key="6">
    <source>
        <dbReference type="ARBA" id="ARBA00022619"/>
    </source>
</evidence>
<dbReference type="RefSeq" id="WP_184619888.1">
    <property type="nucleotide sequence ID" value="NZ_JACHEX010000005.1"/>
</dbReference>
<dbReference type="Pfam" id="PF00383">
    <property type="entry name" value="dCMP_cyt_deam_1"/>
    <property type="match status" value="1"/>
</dbReference>
<dbReference type="SUPFAM" id="SSF53927">
    <property type="entry name" value="Cytidine deaminase-like"/>
    <property type="match status" value="1"/>
</dbReference>
<dbReference type="PANTHER" id="PTHR38011:SF7">
    <property type="entry name" value="2,5-DIAMINO-6-RIBOSYLAMINO-4(3H)-PYRIMIDINONE 5'-PHOSPHATE REDUCTASE"/>
    <property type="match status" value="1"/>
</dbReference>
<feature type="binding site" evidence="15">
    <location>
        <position position="197"/>
    </location>
    <ligand>
        <name>NADP(+)</name>
        <dbReference type="ChEBI" id="CHEBI:58349"/>
    </ligand>
</feature>
<organism evidence="18 19">
    <name type="scientific">Thermosipho japonicus</name>
    <dbReference type="NCBI Taxonomy" id="90323"/>
    <lineage>
        <taxon>Bacteria</taxon>
        <taxon>Thermotogati</taxon>
        <taxon>Thermotogota</taxon>
        <taxon>Thermotogae</taxon>
        <taxon>Thermotogales</taxon>
        <taxon>Fervidobacteriaceae</taxon>
        <taxon>Thermosipho</taxon>
    </lineage>
</organism>
<dbReference type="GO" id="GO:0008703">
    <property type="term" value="F:5-amino-6-(5-phosphoribosylamino)uracil reductase activity"/>
    <property type="evidence" value="ECO:0007669"/>
    <property type="project" value="UniProtKB-EC"/>
</dbReference>
<dbReference type="SUPFAM" id="SSF53597">
    <property type="entry name" value="Dihydrofolate reductase-like"/>
    <property type="match status" value="1"/>
</dbReference>
<comment type="catalytic activity">
    <reaction evidence="13">
        <text>2,5-diamino-6-hydroxy-4-(5-phosphoribosylamino)-pyrimidine + H2O + H(+) = 5-amino-6-(5-phospho-D-ribosylamino)uracil + NH4(+)</text>
        <dbReference type="Rhea" id="RHEA:21868"/>
        <dbReference type="ChEBI" id="CHEBI:15377"/>
        <dbReference type="ChEBI" id="CHEBI:15378"/>
        <dbReference type="ChEBI" id="CHEBI:28938"/>
        <dbReference type="ChEBI" id="CHEBI:58453"/>
        <dbReference type="ChEBI" id="CHEBI:58614"/>
        <dbReference type="EC" id="3.5.4.26"/>
    </reaction>
</comment>
<feature type="binding site" evidence="15">
    <location>
        <position position="193"/>
    </location>
    <ligand>
        <name>NADP(+)</name>
        <dbReference type="ChEBI" id="CHEBI:58349"/>
    </ligand>
</feature>
<evidence type="ECO:0000256" key="13">
    <source>
        <dbReference type="PIRNR" id="PIRNR006769"/>
    </source>
</evidence>
<dbReference type="InterPro" id="IPR016192">
    <property type="entry name" value="APOBEC/CMP_deaminase_Zn-bd"/>
</dbReference>
<dbReference type="Pfam" id="PF01872">
    <property type="entry name" value="RibD_C"/>
    <property type="match status" value="1"/>
</dbReference>
<evidence type="ECO:0000256" key="11">
    <source>
        <dbReference type="ARBA" id="ARBA00023002"/>
    </source>
</evidence>
<feature type="binding site" evidence="15">
    <location>
        <position position="204"/>
    </location>
    <ligand>
        <name>substrate</name>
    </ligand>
</feature>
<dbReference type="AlphaFoldDB" id="A0A841GLN3"/>
<dbReference type="Gene3D" id="3.40.140.10">
    <property type="entry name" value="Cytidine Deaminase, domain 2"/>
    <property type="match status" value="1"/>
</dbReference>
<comment type="pathway">
    <text evidence="2 13">Cofactor biosynthesis; riboflavin biosynthesis; 5-amino-6-(D-ribitylamino)uracil from GTP: step 2/4.</text>
</comment>
<dbReference type="InterPro" id="IPR024072">
    <property type="entry name" value="DHFR-like_dom_sf"/>
</dbReference>
<dbReference type="EC" id="3.5.4.26" evidence="13"/>
<dbReference type="PROSITE" id="PS51747">
    <property type="entry name" value="CYT_DCMP_DEAMINASES_2"/>
    <property type="match status" value="1"/>
</dbReference>
<evidence type="ECO:0000256" key="7">
    <source>
        <dbReference type="ARBA" id="ARBA00022723"/>
    </source>
</evidence>
<dbReference type="GO" id="GO:0008270">
    <property type="term" value="F:zinc ion binding"/>
    <property type="evidence" value="ECO:0007669"/>
    <property type="project" value="InterPro"/>
</dbReference>
<dbReference type="InterPro" id="IPR050765">
    <property type="entry name" value="Riboflavin_Biosynth_HTPR"/>
</dbReference>
<comment type="caution">
    <text evidence="18">The sequence shown here is derived from an EMBL/GenBank/DDBJ whole genome shotgun (WGS) entry which is preliminary data.</text>
</comment>
<feature type="active site" description="Proton donor" evidence="14">
    <location>
        <position position="50"/>
    </location>
</feature>
<dbReference type="EC" id="1.1.1.193" evidence="13"/>
<proteinExistence type="inferred from homology"/>
<keyword evidence="12" id="KW-0511">Multifunctional enzyme</keyword>
<feature type="binding site" evidence="15">
    <location>
        <position position="201"/>
    </location>
    <ligand>
        <name>substrate</name>
    </ligand>
</feature>
<dbReference type="InterPro" id="IPR002734">
    <property type="entry name" value="RibDG_C"/>
</dbReference>
<feature type="binding site" evidence="15">
    <location>
        <position position="181"/>
    </location>
    <ligand>
        <name>substrate</name>
    </ligand>
</feature>
<keyword evidence="19" id="KW-1185">Reference proteome</keyword>
<name>A0A841GLN3_9BACT</name>
<dbReference type="GO" id="GO:0008835">
    <property type="term" value="F:diaminohydroxyphosphoribosylaminopyrimidine deaminase activity"/>
    <property type="evidence" value="ECO:0007669"/>
    <property type="project" value="UniProtKB-EC"/>
</dbReference>
<comment type="pathway">
    <text evidence="3 13">Cofactor biosynthesis; riboflavin biosynthesis; 5-amino-6-(D-ribitylamino)uracil from GTP: step 3/4.</text>
</comment>
<evidence type="ECO:0000313" key="18">
    <source>
        <dbReference type="EMBL" id="MBB6063307.1"/>
    </source>
</evidence>
<keyword evidence="9 13" id="KW-0862">Zinc</keyword>
<feature type="binding site" evidence="16">
    <location>
        <position position="48"/>
    </location>
    <ligand>
        <name>Zn(2+)</name>
        <dbReference type="ChEBI" id="CHEBI:29105"/>
        <note>catalytic</note>
    </ligand>
</feature>